<evidence type="ECO:0000256" key="7">
    <source>
        <dbReference type="ARBA" id="ARBA00022840"/>
    </source>
</evidence>
<evidence type="ECO:0000256" key="2">
    <source>
        <dbReference type="ARBA" id="ARBA00010912"/>
    </source>
</evidence>
<dbReference type="GO" id="GO:0006397">
    <property type="term" value="P:mRNA processing"/>
    <property type="evidence" value="ECO:0007669"/>
    <property type="project" value="UniProtKB-KW"/>
</dbReference>
<dbReference type="PANTHER" id="PTHR10682:SF10">
    <property type="entry name" value="POLYNUCLEOTIDE ADENYLYLTRANSFERASE"/>
    <property type="match status" value="1"/>
</dbReference>
<dbReference type="GO" id="GO:0005634">
    <property type="term" value="C:nucleus"/>
    <property type="evidence" value="ECO:0007669"/>
    <property type="project" value="UniProtKB-SubCell"/>
</dbReference>
<evidence type="ECO:0000256" key="3">
    <source>
        <dbReference type="ARBA" id="ARBA00012388"/>
    </source>
</evidence>
<dbReference type="Gene3D" id="3.30.70.590">
    <property type="entry name" value="Poly(A) polymerase predicted RNA binding domain"/>
    <property type="match status" value="1"/>
</dbReference>
<protein>
    <recommendedName>
        <fullName evidence="3">polynucleotide adenylyltransferase</fullName>
        <ecNumber evidence="3">2.7.7.19</ecNumber>
    </recommendedName>
</protein>
<comment type="similarity">
    <text evidence="2">Belongs to the poly(A) polymerase family.</text>
</comment>
<gene>
    <name evidence="12" type="ORF">MENT_LOCUS11552</name>
</gene>
<comment type="subcellular location">
    <subcellularLocation>
        <location evidence="1">Nucleus</location>
    </subcellularLocation>
</comment>
<name>A0A6V7UEU9_MELEN</name>
<dbReference type="Proteomes" id="UP000580250">
    <property type="component" value="Unassembled WGS sequence"/>
</dbReference>
<evidence type="ECO:0000313" key="12">
    <source>
        <dbReference type="EMBL" id="CAD2154599.1"/>
    </source>
</evidence>
<keyword evidence="8" id="KW-0539">Nucleus</keyword>
<reference evidence="12 13" key="1">
    <citation type="submission" date="2020-08" db="EMBL/GenBank/DDBJ databases">
        <authorList>
            <person name="Koutsovoulos G."/>
            <person name="Danchin GJ E."/>
        </authorList>
    </citation>
    <scope>NUCLEOTIDE SEQUENCE [LARGE SCALE GENOMIC DNA]</scope>
</reference>
<dbReference type="Gene3D" id="1.10.1410.10">
    <property type="match status" value="1"/>
</dbReference>
<keyword evidence="10" id="KW-0812">Transmembrane</keyword>
<keyword evidence="4" id="KW-0507">mRNA processing</keyword>
<dbReference type="GO" id="GO:1990817">
    <property type="term" value="F:poly(A) RNA polymerase activity"/>
    <property type="evidence" value="ECO:0007669"/>
    <property type="project" value="UniProtKB-EC"/>
</dbReference>
<keyword evidence="6" id="KW-0547">Nucleotide-binding</keyword>
<accession>A0A6V7UEU9</accession>
<dbReference type="AlphaFoldDB" id="A0A6V7UEU9"/>
<comment type="catalytic activity">
    <reaction evidence="9">
        <text>RNA(n) + ATP = RNA(n)-3'-adenine ribonucleotide + diphosphate</text>
        <dbReference type="Rhea" id="RHEA:11332"/>
        <dbReference type="Rhea" id="RHEA-COMP:14527"/>
        <dbReference type="Rhea" id="RHEA-COMP:17347"/>
        <dbReference type="ChEBI" id="CHEBI:30616"/>
        <dbReference type="ChEBI" id="CHEBI:33019"/>
        <dbReference type="ChEBI" id="CHEBI:140395"/>
        <dbReference type="ChEBI" id="CHEBI:173115"/>
        <dbReference type="EC" id="2.7.7.19"/>
    </reaction>
</comment>
<evidence type="ECO:0000313" key="13">
    <source>
        <dbReference type="Proteomes" id="UP000580250"/>
    </source>
</evidence>
<dbReference type="SUPFAM" id="SSF81631">
    <property type="entry name" value="PAP/OAS1 substrate-binding domain"/>
    <property type="match status" value="1"/>
</dbReference>
<dbReference type="GO" id="GO:0005524">
    <property type="term" value="F:ATP binding"/>
    <property type="evidence" value="ECO:0007669"/>
    <property type="project" value="UniProtKB-KW"/>
</dbReference>
<evidence type="ECO:0000256" key="5">
    <source>
        <dbReference type="ARBA" id="ARBA00022679"/>
    </source>
</evidence>
<keyword evidence="7" id="KW-0067">ATP-binding</keyword>
<keyword evidence="10" id="KW-0472">Membrane</keyword>
<proteinExistence type="inferred from homology"/>
<dbReference type="Pfam" id="PF04928">
    <property type="entry name" value="PAP_central"/>
    <property type="match status" value="1"/>
</dbReference>
<sequence>MLTKVFLLYPGANLVELVERFFLIFATWLLINILKILVLLSNWQIPIRIINPKNLQNFQQKNEITVYSPTYPEIQLSAKITKTNLRIIENSLLKGLDKLYHVNYYHKDKNMINEYEQKYIGIGFMKMYKNFIVISCISKMQVTQEQFCSFIESNLYKEIEQLQQFNEVDYCHIGLKTEKCGRKFNQKYIFELI</sequence>
<feature type="domain" description="Poly(A) polymerase central" evidence="11">
    <location>
        <begin position="2"/>
        <end position="103"/>
    </location>
</feature>
<evidence type="ECO:0000256" key="6">
    <source>
        <dbReference type="ARBA" id="ARBA00022741"/>
    </source>
</evidence>
<evidence type="ECO:0000256" key="1">
    <source>
        <dbReference type="ARBA" id="ARBA00004123"/>
    </source>
</evidence>
<organism evidence="12 13">
    <name type="scientific">Meloidogyne enterolobii</name>
    <name type="common">Root-knot nematode worm</name>
    <name type="synonym">Meloidogyne mayaguensis</name>
    <dbReference type="NCBI Taxonomy" id="390850"/>
    <lineage>
        <taxon>Eukaryota</taxon>
        <taxon>Metazoa</taxon>
        <taxon>Ecdysozoa</taxon>
        <taxon>Nematoda</taxon>
        <taxon>Chromadorea</taxon>
        <taxon>Rhabditida</taxon>
        <taxon>Tylenchina</taxon>
        <taxon>Tylenchomorpha</taxon>
        <taxon>Tylenchoidea</taxon>
        <taxon>Meloidogynidae</taxon>
        <taxon>Meloidogyninae</taxon>
        <taxon>Meloidogyne</taxon>
    </lineage>
</organism>
<dbReference type="InterPro" id="IPR007012">
    <property type="entry name" value="PolA_pol_cen_dom"/>
</dbReference>
<evidence type="ECO:0000256" key="9">
    <source>
        <dbReference type="ARBA" id="ARBA00048830"/>
    </source>
</evidence>
<evidence type="ECO:0000259" key="11">
    <source>
        <dbReference type="Pfam" id="PF04928"/>
    </source>
</evidence>
<dbReference type="EMBL" id="CAJEWN010000056">
    <property type="protein sequence ID" value="CAD2154599.1"/>
    <property type="molecule type" value="Genomic_DNA"/>
</dbReference>
<evidence type="ECO:0000256" key="10">
    <source>
        <dbReference type="SAM" id="Phobius"/>
    </source>
</evidence>
<dbReference type="EC" id="2.7.7.19" evidence="3"/>
<keyword evidence="10" id="KW-1133">Transmembrane helix</keyword>
<keyword evidence="5" id="KW-0808">Transferase</keyword>
<evidence type="ECO:0000256" key="8">
    <source>
        <dbReference type="ARBA" id="ARBA00023242"/>
    </source>
</evidence>
<comment type="caution">
    <text evidence="12">The sequence shown here is derived from an EMBL/GenBank/DDBJ whole genome shotgun (WGS) entry which is preliminary data.</text>
</comment>
<feature type="transmembrane region" description="Helical" evidence="10">
    <location>
        <begin position="20"/>
        <end position="40"/>
    </location>
</feature>
<evidence type="ECO:0000256" key="4">
    <source>
        <dbReference type="ARBA" id="ARBA00022664"/>
    </source>
</evidence>
<dbReference type="PANTHER" id="PTHR10682">
    <property type="entry name" value="POLY A POLYMERASE"/>
    <property type="match status" value="1"/>
</dbReference>